<sequence>LSTGFLVLLPLSAIAAELPASKFGQCLEKLRNNGSTFGLTDSKGKNVGNASDATGVTYQRCISDCGLGGGQEPFEWSVFSRQFSSWLLPWLALISQLPFGPKDRLDNLESVFLTVGSPTLAAYSLALTILNSRWISRLFSKYTYPNVGNAVRALSSLQQSPLRLSDDTALLSSLVVLPQNDKWWKELIEWLHDLRESVNASGQGVGSLWLWLLPIVIGDGLRNAMERANMLAHVATETQPIPARELPQPRAMFLALTEDDSLRCDERITAPIYNYARFLPWVETVEKVSDVFRAASARYHRHESVDPLVHWVNVDPSEKPHERNRIGNRLQLEWYCGMQGRLSPTGNDVRRRRWGSNITSRIIIASALAVLLTWGTVGAAIVIVWHTPTTGLGCRSASYILFGVLSTLVWIMLLSSSIFSHFALSKPHSFKDHPDRSWPRVIARRLSITLRRLGKLVAAFNAIWIVATCFFQFSNFYDRCYCNSSVFQWRDAAYNVIAITDADAGEMKSAWIGGTCLAAATAAIFIGFVITYINPPPPEELH</sequence>
<gene>
    <name evidence="3" type="ORF">FA13DRAFT_1741071</name>
</gene>
<feature type="transmembrane region" description="Helical" evidence="1">
    <location>
        <begin position="510"/>
        <end position="533"/>
    </location>
</feature>
<dbReference type="EMBL" id="QPFP01000092">
    <property type="protein sequence ID" value="TEB22417.1"/>
    <property type="molecule type" value="Genomic_DNA"/>
</dbReference>
<keyword evidence="1" id="KW-0472">Membrane</keyword>
<evidence type="ECO:0000313" key="3">
    <source>
        <dbReference type="EMBL" id="TEB22417.1"/>
    </source>
</evidence>
<comment type="caution">
    <text evidence="3">The sequence shown here is derived from an EMBL/GenBank/DDBJ whole genome shotgun (WGS) entry which is preliminary data.</text>
</comment>
<protein>
    <submittedName>
        <fullName evidence="3">Uncharacterized protein</fullName>
    </submittedName>
</protein>
<dbReference type="Proteomes" id="UP000298030">
    <property type="component" value="Unassembled WGS sequence"/>
</dbReference>
<feature type="transmembrane region" description="Helical" evidence="1">
    <location>
        <begin position="397"/>
        <end position="424"/>
    </location>
</feature>
<feature type="non-terminal residue" evidence="3">
    <location>
        <position position="1"/>
    </location>
</feature>
<proteinExistence type="predicted"/>
<dbReference type="AlphaFoldDB" id="A0A4Y7SKJ6"/>
<dbReference type="OrthoDB" id="5392263at2759"/>
<evidence type="ECO:0000313" key="4">
    <source>
        <dbReference type="Proteomes" id="UP000298030"/>
    </source>
</evidence>
<keyword evidence="1" id="KW-1133">Transmembrane helix</keyword>
<name>A0A4Y7SKJ6_COPMI</name>
<feature type="signal peptide" evidence="2">
    <location>
        <begin position="1"/>
        <end position="16"/>
    </location>
</feature>
<keyword evidence="2" id="KW-0732">Signal</keyword>
<organism evidence="3 4">
    <name type="scientific">Coprinellus micaceus</name>
    <name type="common">Glistening ink-cap mushroom</name>
    <name type="synonym">Coprinus micaceus</name>
    <dbReference type="NCBI Taxonomy" id="71717"/>
    <lineage>
        <taxon>Eukaryota</taxon>
        <taxon>Fungi</taxon>
        <taxon>Dikarya</taxon>
        <taxon>Basidiomycota</taxon>
        <taxon>Agaricomycotina</taxon>
        <taxon>Agaricomycetes</taxon>
        <taxon>Agaricomycetidae</taxon>
        <taxon>Agaricales</taxon>
        <taxon>Agaricineae</taxon>
        <taxon>Psathyrellaceae</taxon>
        <taxon>Coprinellus</taxon>
    </lineage>
</organism>
<accession>A0A4Y7SKJ6</accession>
<dbReference type="STRING" id="71717.A0A4Y7SKJ6"/>
<reference evidence="3 4" key="1">
    <citation type="journal article" date="2019" name="Nat. Ecol. Evol.">
        <title>Megaphylogeny resolves global patterns of mushroom evolution.</title>
        <authorList>
            <person name="Varga T."/>
            <person name="Krizsan K."/>
            <person name="Foldi C."/>
            <person name="Dima B."/>
            <person name="Sanchez-Garcia M."/>
            <person name="Sanchez-Ramirez S."/>
            <person name="Szollosi G.J."/>
            <person name="Szarkandi J.G."/>
            <person name="Papp V."/>
            <person name="Albert L."/>
            <person name="Andreopoulos W."/>
            <person name="Angelini C."/>
            <person name="Antonin V."/>
            <person name="Barry K.W."/>
            <person name="Bougher N.L."/>
            <person name="Buchanan P."/>
            <person name="Buyck B."/>
            <person name="Bense V."/>
            <person name="Catcheside P."/>
            <person name="Chovatia M."/>
            <person name="Cooper J."/>
            <person name="Damon W."/>
            <person name="Desjardin D."/>
            <person name="Finy P."/>
            <person name="Geml J."/>
            <person name="Haridas S."/>
            <person name="Hughes K."/>
            <person name="Justo A."/>
            <person name="Karasinski D."/>
            <person name="Kautmanova I."/>
            <person name="Kiss B."/>
            <person name="Kocsube S."/>
            <person name="Kotiranta H."/>
            <person name="LaButti K.M."/>
            <person name="Lechner B.E."/>
            <person name="Liimatainen K."/>
            <person name="Lipzen A."/>
            <person name="Lukacs Z."/>
            <person name="Mihaltcheva S."/>
            <person name="Morgado L.N."/>
            <person name="Niskanen T."/>
            <person name="Noordeloos M.E."/>
            <person name="Ohm R.A."/>
            <person name="Ortiz-Santana B."/>
            <person name="Ovrebo C."/>
            <person name="Racz N."/>
            <person name="Riley R."/>
            <person name="Savchenko A."/>
            <person name="Shiryaev A."/>
            <person name="Soop K."/>
            <person name="Spirin V."/>
            <person name="Szebenyi C."/>
            <person name="Tomsovsky M."/>
            <person name="Tulloss R.E."/>
            <person name="Uehling J."/>
            <person name="Grigoriev I.V."/>
            <person name="Vagvolgyi C."/>
            <person name="Papp T."/>
            <person name="Martin F.M."/>
            <person name="Miettinen O."/>
            <person name="Hibbett D.S."/>
            <person name="Nagy L.G."/>
        </authorList>
    </citation>
    <scope>NUCLEOTIDE SEQUENCE [LARGE SCALE GENOMIC DNA]</scope>
    <source>
        <strain evidence="3 4">FP101781</strain>
    </source>
</reference>
<evidence type="ECO:0000256" key="2">
    <source>
        <dbReference type="SAM" id="SignalP"/>
    </source>
</evidence>
<feature type="chain" id="PRO_5021408791" evidence="2">
    <location>
        <begin position="17"/>
        <end position="542"/>
    </location>
</feature>
<evidence type="ECO:0000256" key="1">
    <source>
        <dbReference type="SAM" id="Phobius"/>
    </source>
</evidence>
<keyword evidence="1" id="KW-0812">Transmembrane</keyword>
<keyword evidence="4" id="KW-1185">Reference proteome</keyword>
<feature type="transmembrane region" description="Helical" evidence="1">
    <location>
        <begin position="362"/>
        <end position="385"/>
    </location>
</feature>
<feature type="transmembrane region" description="Helical" evidence="1">
    <location>
        <begin position="453"/>
        <end position="473"/>
    </location>
</feature>